<dbReference type="SUPFAM" id="SSF144091">
    <property type="entry name" value="Rhomboid-like"/>
    <property type="match status" value="1"/>
</dbReference>
<comment type="subcellular location">
    <subcellularLocation>
        <location evidence="1">Membrane</location>
        <topology evidence="1">Multi-pass membrane protein</topology>
    </subcellularLocation>
</comment>
<dbReference type="Gene3D" id="1.25.40.10">
    <property type="entry name" value="Tetratricopeptide repeat domain"/>
    <property type="match status" value="1"/>
</dbReference>
<protein>
    <submittedName>
        <fullName evidence="7">Rhomboid family intramembrane serine protease</fullName>
    </submittedName>
</protein>
<dbReference type="EMBL" id="JACXWD010000040">
    <property type="protein sequence ID" value="MBD3868712.1"/>
    <property type="molecule type" value="Genomic_DNA"/>
</dbReference>
<dbReference type="GO" id="GO:0016020">
    <property type="term" value="C:membrane"/>
    <property type="evidence" value="ECO:0007669"/>
    <property type="project" value="UniProtKB-SubCell"/>
</dbReference>
<feature type="transmembrane region" description="Helical" evidence="5">
    <location>
        <begin position="267"/>
        <end position="289"/>
    </location>
</feature>
<keyword evidence="7" id="KW-0645">Protease</keyword>
<dbReference type="PANTHER" id="PTHR43731:SF26">
    <property type="entry name" value="RHOMBOID-LIKE PROTEIN 10, CHLOROPLASTIC"/>
    <property type="match status" value="1"/>
</dbReference>
<evidence type="ECO:0000256" key="4">
    <source>
        <dbReference type="ARBA" id="ARBA00023136"/>
    </source>
</evidence>
<proteinExistence type="predicted"/>
<feature type="transmembrane region" description="Helical" evidence="5">
    <location>
        <begin position="225"/>
        <end position="247"/>
    </location>
</feature>
<comment type="caution">
    <text evidence="7">The sequence shown here is derived from an EMBL/GenBank/DDBJ whole genome shotgun (WGS) entry which is preliminary data.</text>
</comment>
<dbReference type="PANTHER" id="PTHR43731">
    <property type="entry name" value="RHOMBOID PROTEASE"/>
    <property type="match status" value="1"/>
</dbReference>
<reference evidence="7 8" key="1">
    <citation type="submission" date="2020-08" db="EMBL/GenBank/DDBJ databases">
        <title>Acidobacteriota in marine sediments use diverse sulfur dissimilation pathways.</title>
        <authorList>
            <person name="Wasmund K."/>
        </authorList>
    </citation>
    <scope>NUCLEOTIDE SEQUENCE [LARGE SCALE GENOMIC DNA]</scope>
    <source>
        <strain evidence="7">MAG AM4</strain>
    </source>
</reference>
<accession>A0A8J7CDF9</accession>
<feature type="transmembrane region" description="Helical" evidence="5">
    <location>
        <begin position="12"/>
        <end position="32"/>
    </location>
</feature>
<dbReference type="Pfam" id="PF01694">
    <property type="entry name" value="Rhomboid"/>
    <property type="match status" value="1"/>
</dbReference>
<dbReference type="InterPro" id="IPR011990">
    <property type="entry name" value="TPR-like_helical_dom_sf"/>
</dbReference>
<feature type="transmembrane region" description="Helical" evidence="5">
    <location>
        <begin position="137"/>
        <end position="160"/>
    </location>
</feature>
<evidence type="ECO:0000256" key="1">
    <source>
        <dbReference type="ARBA" id="ARBA00004141"/>
    </source>
</evidence>
<evidence type="ECO:0000256" key="5">
    <source>
        <dbReference type="SAM" id="Phobius"/>
    </source>
</evidence>
<keyword evidence="4 5" id="KW-0472">Membrane</keyword>
<organism evidence="7 8">
    <name type="scientific">Candidatus Polarisedimenticola svalbardensis</name>
    <dbReference type="NCBI Taxonomy" id="2886004"/>
    <lineage>
        <taxon>Bacteria</taxon>
        <taxon>Pseudomonadati</taxon>
        <taxon>Acidobacteriota</taxon>
        <taxon>Candidatus Polarisedimenticolia</taxon>
        <taxon>Candidatus Polarisedimenticolales</taxon>
        <taxon>Candidatus Polarisedimenticolaceae</taxon>
        <taxon>Candidatus Polarisedimenticola</taxon>
    </lineage>
</organism>
<name>A0A8J7CDF9_9BACT</name>
<dbReference type="GO" id="GO:0006508">
    <property type="term" value="P:proteolysis"/>
    <property type="evidence" value="ECO:0007669"/>
    <property type="project" value="UniProtKB-KW"/>
</dbReference>
<dbReference type="Gene3D" id="1.20.1540.10">
    <property type="entry name" value="Rhomboid-like"/>
    <property type="match status" value="1"/>
</dbReference>
<dbReference type="InterPro" id="IPR022764">
    <property type="entry name" value="Peptidase_S54_rhomboid_dom"/>
</dbReference>
<evidence type="ECO:0000256" key="3">
    <source>
        <dbReference type="ARBA" id="ARBA00022989"/>
    </source>
</evidence>
<dbReference type="GO" id="GO:0004252">
    <property type="term" value="F:serine-type endopeptidase activity"/>
    <property type="evidence" value="ECO:0007669"/>
    <property type="project" value="InterPro"/>
</dbReference>
<dbReference type="InterPro" id="IPR035952">
    <property type="entry name" value="Rhomboid-like_sf"/>
</dbReference>
<gene>
    <name evidence="7" type="ORF">IFK94_11355</name>
</gene>
<evidence type="ECO:0000313" key="7">
    <source>
        <dbReference type="EMBL" id="MBD3868712.1"/>
    </source>
</evidence>
<feature type="transmembrane region" description="Helical" evidence="5">
    <location>
        <begin position="197"/>
        <end position="218"/>
    </location>
</feature>
<sequence length="483" mass="52461">MIIPIGHEHETVRRLPWVTFGIMIVCASMLVLSDSGVLDGGDDGLSAEIAAQYYFEHPYLELDPRFESLLAQAFPHQTSEPYLEAIRSVFPPPEDGGTLAGEQNELDRMTAESMTQLNRNGYRRLGLVPGDRSALGWITHMFMHAGFLHLLGNLLILYLAGPFIEDVWGRPLFLVFYLAAGLSAALLFLMVEPDSMVPLVGASGAIAGVMGAFTIRYWNTRIRFFYIFGIVFRGTFDAPAWMMLPLWFAEQLAMAMVADTGGGGVAYWAHVGGFVFGIGFAALMARNGIEKKYLERRIAEKTETAIVSNPEVEQALLAREAGDLSGAWNLLENQVRTGPPNLDASLALWSLAGETGRTAEAAPVLLALVEMELRSGETGMAVSHWLELQEHAPGLPVRTDLLVRIGQALLTANQREAGLAALRRALLEGGTGLNPSLALRIARAAEESDPGLCLGAARIALGNPEIQAAERRQALALTEINQP</sequence>
<evidence type="ECO:0000256" key="2">
    <source>
        <dbReference type="ARBA" id="ARBA00022692"/>
    </source>
</evidence>
<keyword evidence="7" id="KW-0378">Hydrolase</keyword>
<dbReference type="Proteomes" id="UP000648239">
    <property type="component" value="Unassembled WGS sequence"/>
</dbReference>
<keyword evidence="3 5" id="KW-1133">Transmembrane helix</keyword>
<dbReference type="SUPFAM" id="SSF48452">
    <property type="entry name" value="TPR-like"/>
    <property type="match status" value="1"/>
</dbReference>
<keyword evidence="2 5" id="KW-0812">Transmembrane</keyword>
<dbReference type="AlphaFoldDB" id="A0A8J7CDF9"/>
<feature type="transmembrane region" description="Helical" evidence="5">
    <location>
        <begin position="172"/>
        <end position="191"/>
    </location>
</feature>
<evidence type="ECO:0000259" key="6">
    <source>
        <dbReference type="Pfam" id="PF01694"/>
    </source>
</evidence>
<dbReference type="InterPro" id="IPR050925">
    <property type="entry name" value="Rhomboid_protease_S54"/>
</dbReference>
<feature type="domain" description="Peptidase S54 rhomboid" evidence="6">
    <location>
        <begin position="135"/>
        <end position="286"/>
    </location>
</feature>
<evidence type="ECO:0000313" key="8">
    <source>
        <dbReference type="Proteomes" id="UP000648239"/>
    </source>
</evidence>